<dbReference type="GO" id="GO:0045892">
    <property type="term" value="P:negative regulation of DNA-templated transcription"/>
    <property type="evidence" value="ECO:0007669"/>
    <property type="project" value="InterPro"/>
</dbReference>
<proteinExistence type="inferred from homology"/>
<dbReference type="Gene3D" id="1.10.10.10">
    <property type="entry name" value="Winged helix-like DNA-binding domain superfamily/Winged helix DNA-binding domain"/>
    <property type="match status" value="1"/>
</dbReference>
<dbReference type="InterPro" id="IPR005650">
    <property type="entry name" value="BlaI_family"/>
</dbReference>
<dbReference type="Proteomes" id="UP000289794">
    <property type="component" value="Chromosome"/>
</dbReference>
<keyword evidence="4" id="KW-0804">Transcription</keyword>
<dbReference type="EMBL" id="CP035945">
    <property type="protein sequence ID" value="QBE95347.1"/>
    <property type="molecule type" value="Genomic_DNA"/>
</dbReference>
<keyword evidence="2" id="KW-0805">Transcription regulation</keyword>
<reference evidence="6 8" key="2">
    <citation type="submission" date="2019-04" db="EMBL/GenBank/DDBJ databases">
        <authorList>
            <person name="Schori C."/>
            <person name="Ahrens C."/>
        </authorList>
    </citation>
    <scope>NUCLEOTIDE SEQUENCE [LARGE SCALE GENOMIC DNA]</scope>
    <source>
        <strain evidence="6 8">DSM 2950</strain>
    </source>
</reference>
<dbReference type="RefSeq" id="WP_018593107.1">
    <property type="nucleotide sequence ID" value="NZ_AP031416.1"/>
</dbReference>
<reference evidence="5 7" key="1">
    <citation type="submission" date="2019-01" db="EMBL/GenBank/DDBJ databases">
        <title>PMF-metabolizing Aryl O-demethylase.</title>
        <authorList>
            <person name="Kim M."/>
        </authorList>
    </citation>
    <scope>NUCLEOTIDE SEQUENCE [LARGE SCALE GENOMIC DNA]</scope>
    <source>
        <strain evidence="5 7">PMF1</strain>
    </source>
</reference>
<dbReference type="GeneID" id="75052488"/>
<organism evidence="5 7">
    <name type="scientific">Blautia producta</name>
    <dbReference type="NCBI Taxonomy" id="33035"/>
    <lineage>
        <taxon>Bacteria</taxon>
        <taxon>Bacillati</taxon>
        <taxon>Bacillota</taxon>
        <taxon>Clostridia</taxon>
        <taxon>Lachnospirales</taxon>
        <taxon>Lachnospiraceae</taxon>
        <taxon>Blautia</taxon>
    </lineage>
</organism>
<dbReference type="AlphaFoldDB" id="A0A4P6LWX8"/>
<dbReference type="KEGG" id="bpro:PMF13cell1_00868"/>
<evidence type="ECO:0000256" key="2">
    <source>
        <dbReference type="ARBA" id="ARBA00023015"/>
    </source>
</evidence>
<gene>
    <name evidence="6" type="ORF">E5259_03905</name>
    <name evidence="5" type="ORF">PMF13cell1_00868</name>
</gene>
<dbReference type="Pfam" id="PF03965">
    <property type="entry name" value="Penicillinase_R"/>
    <property type="match status" value="1"/>
</dbReference>
<dbReference type="EMBL" id="CP039126">
    <property type="protein sequence ID" value="QMW76808.1"/>
    <property type="molecule type" value="Genomic_DNA"/>
</dbReference>
<accession>A0A4P6LWX8</accession>
<protein>
    <recommendedName>
        <fullName evidence="9">Penicillinase repressor</fullName>
    </recommendedName>
</protein>
<evidence type="ECO:0000313" key="7">
    <source>
        <dbReference type="Proteomes" id="UP000289794"/>
    </source>
</evidence>
<evidence type="ECO:0000256" key="4">
    <source>
        <dbReference type="ARBA" id="ARBA00023163"/>
    </source>
</evidence>
<dbReference type="Proteomes" id="UP000515789">
    <property type="component" value="Chromosome"/>
</dbReference>
<evidence type="ECO:0000313" key="8">
    <source>
        <dbReference type="Proteomes" id="UP000515789"/>
    </source>
</evidence>
<evidence type="ECO:0000256" key="3">
    <source>
        <dbReference type="ARBA" id="ARBA00023125"/>
    </source>
</evidence>
<name>A0A4P6LWX8_9FIRM</name>
<evidence type="ECO:0000313" key="5">
    <source>
        <dbReference type="EMBL" id="QBE95347.1"/>
    </source>
</evidence>
<sequence>MISLFEKEEAVMYTIWNIGHPCVISDILKTNPELNRNTVVKVLKTLTSKGYIKVDSIIKTATRTGRGYIPIIQQEDYEEQKQLMSMIVESSTPQDGILQYCSTLANGKHLDAAFIDEMERLFDNLKSKES</sequence>
<dbReference type="GO" id="GO:0003677">
    <property type="term" value="F:DNA binding"/>
    <property type="evidence" value="ECO:0007669"/>
    <property type="project" value="UniProtKB-KW"/>
</dbReference>
<dbReference type="SUPFAM" id="SSF46785">
    <property type="entry name" value="Winged helix' DNA-binding domain"/>
    <property type="match status" value="1"/>
</dbReference>
<evidence type="ECO:0000313" key="6">
    <source>
        <dbReference type="EMBL" id="QMW76808.1"/>
    </source>
</evidence>
<evidence type="ECO:0000256" key="1">
    <source>
        <dbReference type="ARBA" id="ARBA00011046"/>
    </source>
</evidence>
<evidence type="ECO:0008006" key="9">
    <source>
        <dbReference type="Google" id="ProtNLM"/>
    </source>
</evidence>
<dbReference type="InterPro" id="IPR036388">
    <property type="entry name" value="WH-like_DNA-bd_sf"/>
</dbReference>
<dbReference type="InterPro" id="IPR036390">
    <property type="entry name" value="WH_DNA-bd_sf"/>
</dbReference>
<keyword evidence="3" id="KW-0238">DNA-binding</keyword>
<comment type="similarity">
    <text evidence="1">Belongs to the BlaI transcriptional regulatory family.</text>
</comment>